<gene>
    <name evidence="3" type="ORF">KUF71_019588</name>
    <name evidence="2" type="ORF">KUF71_024820</name>
</gene>
<organism evidence="3 4">
    <name type="scientific">Frankliniella fusca</name>
    <dbReference type="NCBI Taxonomy" id="407009"/>
    <lineage>
        <taxon>Eukaryota</taxon>
        <taxon>Metazoa</taxon>
        <taxon>Ecdysozoa</taxon>
        <taxon>Arthropoda</taxon>
        <taxon>Hexapoda</taxon>
        <taxon>Insecta</taxon>
        <taxon>Pterygota</taxon>
        <taxon>Neoptera</taxon>
        <taxon>Paraneoptera</taxon>
        <taxon>Thysanoptera</taxon>
        <taxon>Terebrantia</taxon>
        <taxon>Thripoidea</taxon>
        <taxon>Thripidae</taxon>
        <taxon>Frankliniella</taxon>
    </lineage>
</organism>
<reference evidence="3" key="1">
    <citation type="submission" date="2021-07" db="EMBL/GenBank/DDBJ databases">
        <authorList>
            <person name="Catto M.A."/>
            <person name="Jacobson A."/>
            <person name="Kennedy G."/>
            <person name="Labadie P."/>
            <person name="Hunt B.G."/>
            <person name="Srinivasan R."/>
        </authorList>
    </citation>
    <scope>NUCLEOTIDE SEQUENCE</scope>
    <source>
        <strain evidence="3">PL_HMW_Pooled</strain>
        <tissue evidence="3">Head</tissue>
    </source>
</reference>
<evidence type="ECO:0000256" key="1">
    <source>
        <dbReference type="SAM" id="MobiDB-lite"/>
    </source>
</evidence>
<reference evidence="3" key="2">
    <citation type="journal article" date="2023" name="BMC Genomics">
        <title>Pest status, molecular evolution, and epigenetic factors derived from the genome assembly of Frankliniella fusca, a thysanopteran phytovirus vector.</title>
        <authorList>
            <person name="Catto M.A."/>
            <person name="Labadie P.E."/>
            <person name="Jacobson A.L."/>
            <person name="Kennedy G.G."/>
            <person name="Srinivasan R."/>
            <person name="Hunt B.G."/>
        </authorList>
    </citation>
    <scope>NUCLEOTIDE SEQUENCE</scope>
    <source>
        <strain evidence="3">PL_HMW_Pooled</strain>
    </source>
</reference>
<evidence type="ECO:0000313" key="2">
    <source>
        <dbReference type="EMBL" id="KAK3915677.1"/>
    </source>
</evidence>
<dbReference type="PANTHER" id="PTHR31025:SF22">
    <property type="entry name" value="IP13529P"/>
    <property type="match status" value="1"/>
</dbReference>
<accession>A0AAE1HXN0</accession>
<name>A0AAE1HXN0_9NEOP</name>
<dbReference type="AlphaFoldDB" id="A0AAE1HXN0"/>
<dbReference type="EMBL" id="JAHWGI010001403">
    <property type="protein sequence ID" value="KAK3929747.1"/>
    <property type="molecule type" value="Genomic_DNA"/>
</dbReference>
<proteinExistence type="predicted"/>
<evidence type="ECO:0000313" key="3">
    <source>
        <dbReference type="EMBL" id="KAK3929747.1"/>
    </source>
</evidence>
<sequence length="536" mass="60921">MSFKETLNSTIRKVLPHLEDEKVNATTDFLLKEGVKKLADLKHITVSMLKTVLDTIDSCELNADWQKTYAAGPSSTSSSSTPSEALSRPPLQDVARNVINTPLPIFDIQSPYMPSTVKDAVKAGKRPTSRGREQFVERIVDRCREVVPNLQRNMFKRVALQIVETYPDSFKDTLLTSSHGSDSLAHQLQVKFDNDRRPKAGKKTTTELEVPSSKQAFGCISWNPSLPSGQTLEYQGILCKDLKTMYKVSRRDWDWRQIRPKLQESFYLQRRDINGTLVPKEKKKSKRADQLDEAEVDEPEDKSILELQIDWPFLFTSKGINIHFHLLTGVDFSEKLSDFISETASDLIDFFTSRSGANDGMHALKRKMVLAEKQGHGNTSLCGVLLMLIEYLKDDKNELFTVVEATTSIEDAIESTTINYPEESTPFLIVAGTSIYDFEKIYFSCDKQVLSAVKSIFDALVILFTSYYVFNYMYNSKLSSLLLFMQRKIAGIEPASSASKCMNAQILKRANSRILQLSNKFEETRERWRNEDAKEN</sequence>
<protein>
    <submittedName>
        <fullName evidence="3">Transcription antitermination protein NusB</fullName>
    </submittedName>
</protein>
<feature type="compositionally biased region" description="Low complexity" evidence="1">
    <location>
        <begin position="73"/>
        <end position="83"/>
    </location>
</feature>
<keyword evidence="4" id="KW-1185">Reference proteome</keyword>
<dbReference type="Proteomes" id="UP001219518">
    <property type="component" value="Unassembled WGS sequence"/>
</dbReference>
<comment type="caution">
    <text evidence="3">The sequence shown here is derived from an EMBL/GenBank/DDBJ whole genome shotgun (WGS) entry which is preliminary data.</text>
</comment>
<feature type="region of interest" description="Disordered" evidence="1">
    <location>
        <begin position="70"/>
        <end position="90"/>
    </location>
</feature>
<dbReference type="EMBL" id="JAHWGI010000446">
    <property type="protein sequence ID" value="KAK3915677.1"/>
    <property type="molecule type" value="Genomic_DNA"/>
</dbReference>
<evidence type="ECO:0000313" key="4">
    <source>
        <dbReference type="Proteomes" id="UP001219518"/>
    </source>
</evidence>
<dbReference type="PANTHER" id="PTHR31025">
    <property type="entry name" value="SI:CH211-196P9.1-RELATED"/>
    <property type="match status" value="1"/>
</dbReference>